<dbReference type="AlphaFoldDB" id="A0A1V6TN11"/>
<gene>
    <name evidence="1" type="ORF">PENNAL_c0983G01856</name>
</gene>
<dbReference type="EMBL" id="MOOB01000983">
    <property type="protein sequence ID" value="OQE27209.1"/>
    <property type="molecule type" value="Genomic_DNA"/>
</dbReference>
<proteinExistence type="predicted"/>
<organism evidence="1 2">
    <name type="scientific">Penicillium nalgiovense</name>
    <dbReference type="NCBI Taxonomy" id="60175"/>
    <lineage>
        <taxon>Eukaryota</taxon>
        <taxon>Fungi</taxon>
        <taxon>Dikarya</taxon>
        <taxon>Ascomycota</taxon>
        <taxon>Pezizomycotina</taxon>
        <taxon>Eurotiomycetes</taxon>
        <taxon>Eurotiomycetidae</taxon>
        <taxon>Eurotiales</taxon>
        <taxon>Aspergillaceae</taxon>
        <taxon>Penicillium</taxon>
    </lineage>
</organism>
<evidence type="ECO:0000313" key="1">
    <source>
        <dbReference type="EMBL" id="OQE27209.1"/>
    </source>
</evidence>
<keyword evidence="2" id="KW-1185">Reference proteome</keyword>
<comment type="caution">
    <text evidence="1">The sequence shown here is derived from an EMBL/GenBank/DDBJ whole genome shotgun (WGS) entry which is preliminary data.</text>
</comment>
<feature type="non-terminal residue" evidence="1">
    <location>
        <position position="26"/>
    </location>
</feature>
<reference evidence="2" key="1">
    <citation type="journal article" date="2017" name="Nat. Microbiol.">
        <title>Global analysis of biosynthetic gene clusters reveals vast potential of secondary metabolite production in Penicillium species.</title>
        <authorList>
            <person name="Nielsen J.C."/>
            <person name="Grijseels S."/>
            <person name="Prigent S."/>
            <person name="Ji B."/>
            <person name="Dainat J."/>
            <person name="Nielsen K.F."/>
            <person name="Frisvad J.C."/>
            <person name="Workman M."/>
            <person name="Nielsen J."/>
        </authorList>
    </citation>
    <scope>NUCLEOTIDE SEQUENCE [LARGE SCALE GENOMIC DNA]</scope>
    <source>
        <strain evidence="2">IBT 13039</strain>
    </source>
</reference>
<sequence>MKIKCRFSPKEAYMNVGGVFWFRAIL</sequence>
<dbReference type="Proteomes" id="UP000191691">
    <property type="component" value="Unassembled WGS sequence"/>
</dbReference>
<protein>
    <submittedName>
        <fullName evidence="1">Uncharacterized protein</fullName>
    </submittedName>
</protein>
<evidence type="ECO:0000313" key="2">
    <source>
        <dbReference type="Proteomes" id="UP000191691"/>
    </source>
</evidence>
<accession>A0A1V6TN11</accession>
<name>A0A1V6TN11_PENNA</name>